<keyword evidence="1" id="KW-0812">Transmembrane</keyword>
<reference evidence="2" key="1">
    <citation type="submission" date="2023-10" db="EMBL/GenBank/DDBJ databases">
        <title>Genome assembly of Pristionchus species.</title>
        <authorList>
            <person name="Yoshida K."/>
            <person name="Sommer R.J."/>
        </authorList>
    </citation>
    <scope>NUCLEOTIDE SEQUENCE</scope>
    <source>
        <strain evidence="2">RS0144</strain>
    </source>
</reference>
<accession>A0AAV5SF94</accession>
<dbReference type="PANTHER" id="PTHR34721">
    <property type="entry name" value="PROTEIN CBG09734"/>
    <property type="match status" value="1"/>
</dbReference>
<name>A0AAV5SF94_9BILA</name>
<keyword evidence="3" id="KW-1185">Reference proteome</keyword>
<proteinExistence type="predicted"/>
<evidence type="ECO:0000313" key="3">
    <source>
        <dbReference type="Proteomes" id="UP001432027"/>
    </source>
</evidence>
<dbReference type="PANTHER" id="PTHR34721:SF3">
    <property type="entry name" value="ACTIVIN_RECP DOMAIN-CONTAINING PROTEIN-RELATED"/>
    <property type="match status" value="1"/>
</dbReference>
<dbReference type="EMBL" id="BTSX01000001">
    <property type="protein sequence ID" value="GMS81514.1"/>
    <property type="molecule type" value="Genomic_DNA"/>
</dbReference>
<comment type="caution">
    <text evidence="2">The sequence shown here is derived from an EMBL/GenBank/DDBJ whole genome shotgun (WGS) entry which is preliminary data.</text>
</comment>
<dbReference type="AlphaFoldDB" id="A0AAV5SF94"/>
<sequence length="143" mass="16389">MAISILPLSSPHFNLVRPLRSADRVLFPLLDTSRRLQSYPEMRLLPILLIAFALLPLSAALECYSLNVNHKPGKWYYPGKDKETCRDGENFCVTLYPNNELHHDKKKACVGERLCKKVGCERRNDLAFFARICCCNTDLCNIF</sequence>
<dbReference type="Proteomes" id="UP001432027">
    <property type="component" value="Unassembled WGS sequence"/>
</dbReference>
<evidence type="ECO:0000313" key="2">
    <source>
        <dbReference type="EMBL" id="GMS81514.1"/>
    </source>
</evidence>
<evidence type="ECO:0000256" key="1">
    <source>
        <dbReference type="SAM" id="Phobius"/>
    </source>
</evidence>
<gene>
    <name evidence="2" type="ORF">PENTCL1PPCAC_3689</name>
</gene>
<protein>
    <submittedName>
        <fullName evidence="2">Uncharacterized protein</fullName>
    </submittedName>
</protein>
<feature type="transmembrane region" description="Helical" evidence="1">
    <location>
        <begin position="44"/>
        <end position="61"/>
    </location>
</feature>
<dbReference type="CDD" id="cd00117">
    <property type="entry name" value="TFP"/>
    <property type="match status" value="1"/>
</dbReference>
<keyword evidence="1" id="KW-0472">Membrane</keyword>
<organism evidence="2 3">
    <name type="scientific">Pristionchus entomophagus</name>
    <dbReference type="NCBI Taxonomy" id="358040"/>
    <lineage>
        <taxon>Eukaryota</taxon>
        <taxon>Metazoa</taxon>
        <taxon>Ecdysozoa</taxon>
        <taxon>Nematoda</taxon>
        <taxon>Chromadorea</taxon>
        <taxon>Rhabditida</taxon>
        <taxon>Rhabditina</taxon>
        <taxon>Diplogasteromorpha</taxon>
        <taxon>Diplogasteroidea</taxon>
        <taxon>Neodiplogasteridae</taxon>
        <taxon>Pristionchus</taxon>
    </lineage>
</organism>
<dbReference type="InterPro" id="IPR045860">
    <property type="entry name" value="Snake_toxin-like_sf"/>
</dbReference>
<dbReference type="SUPFAM" id="SSF57302">
    <property type="entry name" value="Snake toxin-like"/>
    <property type="match status" value="1"/>
</dbReference>
<keyword evidence="1" id="KW-1133">Transmembrane helix</keyword>